<dbReference type="RefSeq" id="WP_102333154.1">
    <property type="nucleotide sequence ID" value="NZ_CP170590.1"/>
</dbReference>
<gene>
    <name evidence="1" type="ORF">BCS90_00600</name>
</gene>
<reference evidence="1" key="2">
    <citation type="journal article" date="2018" name="Nature">
        <title>A major lineage of non-tailed dsDNA viruses as unrecognized killers of marine bacteria.</title>
        <authorList>
            <person name="Kauffman K.M."/>
            <person name="Hussain F.A."/>
            <person name="Yang J."/>
            <person name="Arevalo P."/>
            <person name="Brown J.M."/>
            <person name="Chang W.K."/>
            <person name="VanInsberghe D."/>
            <person name="Elsherbini J."/>
            <person name="Sharma R.S."/>
            <person name="Cutler M.B."/>
            <person name="Kelly L."/>
            <person name="Polz M.F."/>
        </authorList>
    </citation>
    <scope>NUCLEOTIDE SEQUENCE</scope>
    <source>
        <strain evidence="1">10N.222.46.E12</strain>
    </source>
</reference>
<dbReference type="InterPro" id="IPR010982">
    <property type="entry name" value="Lambda_DNA-bd_dom_sf"/>
</dbReference>
<protein>
    <submittedName>
        <fullName evidence="1">Uncharacterized protein</fullName>
    </submittedName>
</protein>
<accession>A0A7Z1MJF4</accession>
<sequence>MFKELLKKTRQGKNLSQTDMIDLLSTHPSFERLDKGTYSRWENGRTVPSTQRQIQIMLINSSLKDALSIAREAAGLTLMKSKADIEQRLFDKRFPNVSHSDLTEEISEFHYELNYSTNCNAITTPQHADPKISKILMREWGEQRYNDFQKLINPDNSNYLLLEYHNCEGELRAHHVIYLTTLRELIKVNKNRPRIMQNNLVHDNVLSTPSTYSSSTTIFCSSILESISFCLERNFTAEYIYIQTSRTAFKEYLESLEGTVTNFGDESKSGLKHFNKTYKWVGILIPFNKMVQQIPIFEAIYSSLDNKIEIKYLK</sequence>
<dbReference type="InterPro" id="IPR001387">
    <property type="entry name" value="Cro/C1-type_HTH"/>
</dbReference>
<name>A0A7Z1MJF4_9VIBR</name>
<dbReference type="SUPFAM" id="SSF47413">
    <property type="entry name" value="lambda repressor-like DNA-binding domains"/>
    <property type="match status" value="1"/>
</dbReference>
<organism evidence="1">
    <name type="scientific">Vibrio cyclitrophicus</name>
    <dbReference type="NCBI Taxonomy" id="47951"/>
    <lineage>
        <taxon>Bacteria</taxon>
        <taxon>Pseudomonadati</taxon>
        <taxon>Pseudomonadota</taxon>
        <taxon>Gammaproteobacteria</taxon>
        <taxon>Vibrionales</taxon>
        <taxon>Vibrionaceae</taxon>
        <taxon>Vibrio</taxon>
    </lineage>
</organism>
<dbReference type="Gene3D" id="1.10.260.40">
    <property type="entry name" value="lambda repressor-like DNA-binding domains"/>
    <property type="match status" value="1"/>
</dbReference>
<reference evidence="1" key="1">
    <citation type="submission" date="2016-07" db="EMBL/GenBank/DDBJ databases">
        <authorList>
            <person name="Kauffman K."/>
            <person name="Arevalo P."/>
            <person name="Polz M.F."/>
        </authorList>
    </citation>
    <scope>NUCLEOTIDE SEQUENCE</scope>
    <source>
        <strain evidence="1">10N.222.46.E12</strain>
    </source>
</reference>
<dbReference type="GO" id="GO:0003677">
    <property type="term" value="F:DNA binding"/>
    <property type="evidence" value="ECO:0007669"/>
    <property type="project" value="InterPro"/>
</dbReference>
<evidence type="ECO:0000313" key="1">
    <source>
        <dbReference type="EMBL" id="PMP29946.1"/>
    </source>
</evidence>
<dbReference type="CDD" id="cd00093">
    <property type="entry name" value="HTH_XRE"/>
    <property type="match status" value="1"/>
</dbReference>
<comment type="caution">
    <text evidence="1">The sequence shown here is derived from an EMBL/GenBank/DDBJ whole genome shotgun (WGS) entry which is preliminary data.</text>
</comment>
<dbReference type="AlphaFoldDB" id="A0A7Z1MJF4"/>
<proteinExistence type="predicted"/>
<dbReference type="EMBL" id="MDBS01000023">
    <property type="protein sequence ID" value="PMP29946.1"/>
    <property type="molecule type" value="Genomic_DNA"/>
</dbReference>